<dbReference type="PROSITE" id="PS50262">
    <property type="entry name" value="G_PROTEIN_RECEP_F1_2"/>
    <property type="match status" value="1"/>
</dbReference>
<evidence type="ECO:0000256" key="2">
    <source>
        <dbReference type="ARBA" id="ARBA00022692"/>
    </source>
</evidence>
<dbReference type="OrthoDB" id="9215995at2759"/>
<feature type="transmembrane region" description="Helical" evidence="8">
    <location>
        <begin position="28"/>
        <end position="53"/>
    </location>
</feature>
<keyword evidence="4" id="KW-0297">G-protein coupled receptor</keyword>
<dbReference type="EMBL" id="WNTK01001050">
    <property type="protein sequence ID" value="KAG9468089.1"/>
    <property type="molecule type" value="Genomic_DNA"/>
</dbReference>
<reference evidence="10" key="1">
    <citation type="thesis" date="2020" institute="ProQuest LLC" country="789 East Eisenhower Parkway, Ann Arbor, MI, USA">
        <title>Comparative Genomics and Chromosome Evolution.</title>
        <authorList>
            <person name="Mudd A.B."/>
        </authorList>
    </citation>
    <scope>NUCLEOTIDE SEQUENCE</scope>
    <source>
        <strain evidence="10">HN-11 Male</strain>
        <tissue evidence="10">Kidney and liver</tissue>
    </source>
</reference>
<dbReference type="PANTHER" id="PTHR48018">
    <property type="entry name" value="OLFACTORY RECEPTOR"/>
    <property type="match status" value="1"/>
</dbReference>
<evidence type="ECO:0000256" key="5">
    <source>
        <dbReference type="ARBA" id="ARBA00023136"/>
    </source>
</evidence>
<keyword evidence="7" id="KW-0807">Transducer</keyword>
<comment type="caution">
    <text evidence="10">The sequence shown here is derived from an EMBL/GenBank/DDBJ whole genome shotgun (WGS) entry which is preliminary data.</text>
</comment>
<gene>
    <name evidence="10" type="ORF">GDO78_013779</name>
</gene>
<accession>A0A8J6EFK4</accession>
<feature type="transmembrane region" description="Helical" evidence="8">
    <location>
        <begin position="60"/>
        <end position="84"/>
    </location>
</feature>
<evidence type="ECO:0000256" key="6">
    <source>
        <dbReference type="ARBA" id="ARBA00023170"/>
    </source>
</evidence>
<evidence type="ECO:0000259" key="9">
    <source>
        <dbReference type="PROSITE" id="PS50262"/>
    </source>
</evidence>
<evidence type="ECO:0000256" key="8">
    <source>
        <dbReference type="SAM" id="Phobius"/>
    </source>
</evidence>
<evidence type="ECO:0000256" key="3">
    <source>
        <dbReference type="ARBA" id="ARBA00022989"/>
    </source>
</evidence>
<organism evidence="10 11">
    <name type="scientific">Eleutherodactylus coqui</name>
    <name type="common">Puerto Rican coqui</name>
    <dbReference type="NCBI Taxonomy" id="57060"/>
    <lineage>
        <taxon>Eukaryota</taxon>
        <taxon>Metazoa</taxon>
        <taxon>Chordata</taxon>
        <taxon>Craniata</taxon>
        <taxon>Vertebrata</taxon>
        <taxon>Euteleostomi</taxon>
        <taxon>Amphibia</taxon>
        <taxon>Batrachia</taxon>
        <taxon>Anura</taxon>
        <taxon>Neobatrachia</taxon>
        <taxon>Hyloidea</taxon>
        <taxon>Eleutherodactylidae</taxon>
        <taxon>Eleutherodactylinae</taxon>
        <taxon>Eleutherodactylus</taxon>
        <taxon>Eleutherodactylus</taxon>
    </lineage>
</organism>
<dbReference type="AlphaFoldDB" id="A0A8J6EFK4"/>
<dbReference type="Gene3D" id="1.20.1070.10">
    <property type="entry name" value="Rhodopsin 7-helix transmembrane proteins"/>
    <property type="match status" value="1"/>
</dbReference>
<feature type="domain" description="G-protein coupled receptors family 1 profile" evidence="9">
    <location>
        <begin position="42"/>
        <end position="72"/>
    </location>
</feature>
<evidence type="ECO:0000313" key="11">
    <source>
        <dbReference type="Proteomes" id="UP000770717"/>
    </source>
</evidence>
<keyword evidence="3 8" id="KW-1133">Transmembrane helix</keyword>
<dbReference type="InterPro" id="IPR017452">
    <property type="entry name" value="GPCR_Rhodpsn_7TM"/>
</dbReference>
<proteinExistence type="predicted"/>
<dbReference type="SUPFAM" id="SSF81321">
    <property type="entry name" value="Family A G protein-coupled receptor-like"/>
    <property type="match status" value="1"/>
</dbReference>
<sequence length="125" mass="13517">MNDCPNASSNQEFIIVAFSMSSSGQLELSLGILIIYLITVVGNLTIIFLVCLVTKLHTPMYFFLSNLAIVDVTSTSTCWSFLIVNSALSLHLHLLVAVSINNCSFCTTDATCSPLLSVLPTDMHA</sequence>
<dbReference type="InterPro" id="IPR000725">
    <property type="entry name" value="Olfact_rcpt"/>
</dbReference>
<comment type="subcellular location">
    <subcellularLocation>
        <location evidence="1">Membrane</location>
        <topology evidence="1">Multi-pass membrane protein</topology>
    </subcellularLocation>
</comment>
<evidence type="ECO:0000256" key="1">
    <source>
        <dbReference type="ARBA" id="ARBA00004141"/>
    </source>
</evidence>
<keyword evidence="6" id="KW-0675">Receptor</keyword>
<dbReference type="GO" id="GO:0016020">
    <property type="term" value="C:membrane"/>
    <property type="evidence" value="ECO:0007669"/>
    <property type="project" value="UniProtKB-SubCell"/>
</dbReference>
<dbReference type="GO" id="GO:0004984">
    <property type="term" value="F:olfactory receptor activity"/>
    <property type="evidence" value="ECO:0007669"/>
    <property type="project" value="InterPro"/>
</dbReference>
<dbReference type="GO" id="GO:0004930">
    <property type="term" value="F:G protein-coupled receptor activity"/>
    <property type="evidence" value="ECO:0007669"/>
    <property type="project" value="UniProtKB-KW"/>
</dbReference>
<dbReference type="Pfam" id="PF13853">
    <property type="entry name" value="7tm_4"/>
    <property type="match status" value="1"/>
</dbReference>
<name>A0A8J6EFK4_ELECQ</name>
<keyword evidence="2 8" id="KW-0812">Transmembrane</keyword>
<evidence type="ECO:0000313" key="10">
    <source>
        <dbReference type="EMBL" id="KAG9468089.1"/>
    </source>
</evidence>
<evidence type="ECO:0000256" key="4">
    <source>
        <dbReference type="ARBA" id="ARBA00023040"/>
    </source>
</evidence>
<keyword evidence="11" id="KW-1185">Reference proteome</keyword>
<keyword evidence="5 8" id="KW-0472">Membrane</keyword>
<protein>
    <recommendedName>
        <fullName evidence="9">G-protein coupled receptors family 1 profile domain-containing protein</fullName>
    </recommendedName>
</protein>
<dbReference type="Proteomes" id="UP000770717">
    <property type="component" value="Unassembled WGS sequence"/>
</dbReference>
<evidence type="ECO:0000256" key="7">
    <source>
        <dbReference type="ARBA" id="ARBA00023224"/>
    </source>
</evidence>